<dbReference type="PANTHER" id="PTHR32331:SF0">
    <property type="entry name" value="UPF0313 PROTEIN YGIQ"/>
    <property type="match status" value="1"/>
</dbReference>
<dbReference type="GO" id="GO:0003824">
    <property type="term" value="F:catalytic activity"/>
    <property type="evidence" value="ECO:0007669"/>
    <property type="project" value="InterPro"/>
</dbReference>
<dbReference type="InterPro" id="IPR007197">
    <property type="entry name" value="rSAM"/>
</dbReference>
<organism evidence="8 9">
    <name type="scientific">Candidatus Raymondbacteria bacterium RIFOXYD12_FULL_49_13</name>
    <dbReference type="NCBI Taxonomy" id="1817890"/>
    <lineage>
        <taxon>Bacteria</taxon>
        <taxon>Raymondiibacteriota</taxon>
    </lineage>
</organism>
<evidence type="ECO:0000256" key="4">
    <source>
        <dbReference type="ARBA" id="ARBA00022723"/>
    </source>
</evidence>
<evidence type="ECO:0000313" key="8">
    <source>
        <dbReference type="EMBL" id="OGK00696.1"/>
    </source>
</evidence>
<dbReference type="Pfam" id="PF04055">
    <property type="entry name" value="Radical_SAM"/>
    <property type="match status" value="1"/>
</dbReference>
<dbReference type="SFLD" id="SFLDS00029">
    <property type="entry name" value="Radical_SAM"/>
    <property type="match status" value="1"/>
</dbReference>
<dbReference type="EMBL" id="MFYX01000142">
    <property type="protein sequence ID" value="OGK00696.1"/>
    <property type="molecule type" value="Genomic_DNA"/>
</dbReference>
<dbReference type="NCBIfam" id="TIGR03904">
    <property type="entry name" value="SAM_YgiQ"/>
    <property type="match status" value="1"/>
</dbReference>
<keyword evidence="2" id="KW-0004">4Fe-4S</keyword>
<gene>
    <name evidence="8" type="ORF">A2519_20080</name>
</gene>
<keyword evidence="3" id="KW-0949">S-adenosyl-L-methionine</keyword>
<accession>A0A1F7F2G4</accession>
<keyword evidence="4" id="KW-0479">Metal-binding</keyword>
<dbReference type="InterPro" id="IPR024560">
    <property type="entry name" value="UPF0313_C"/>
</dbReference>
<dbReference type="SMART" id="SM00729">
    <property type="entry name" value="Elp3"/>
    <property type="match status" value="1"/>
</dbReference>
<evidence type="ECO:0000256" key="2">
    <source>
        <dbReference type="ARBA" id="ARBA00022485"/>
    </source>
</evidence>
<evidence type="ECO:0000256" key="5">
    <source>
        <dbReference type="ARBA" id="ARBA00023004"/>
    </source>
</evidence>
<dbReference type="Gene3D" id="3.30.750.210">
    <property type="match status" value="1"/>
</dbReference>
<dbReference type="PROSITE" id="PS01278">
    <property type="entry name" value="MTTASE_RADICAL"/>
    <property type="match status" value="1"/>
</dbReference>
<evidence type="ECO:0000256" key="6">
    <source>
        <dbReference type="ARBA" id="ARBA00023014"/>
    </source>
</evidence>
<evidence type="ECO:0000313" key="9">
    <source>
        <dbReference type="Proteomes" id="UP000179243"/>
    </source>
</evidence>
<dbReference type="GO" id="GO:0046872">
    <property type="term" value="F:metal ion binding"/>
    <property type="evidence" value="ECO:0007669"/>
    <property type="project" value="UniProtKB-KW"/>
</dbReference>
<dbReference type="InterPro" id="IPR058240">
    <property type="entry name" value="rSAM_sf"/>
</dbReference>
<dbReference type="InterPro" id="IPR020612">
    <property type="entry name" value="Methylthiotransferase_CS"/>
</dbReference>
<dbReference type="GO" id="GO:0051539">
    <property type="term" value="F:4 iron, 4 sulfur cluster binding"/>
    <property type="evidence" value="ECO:0007669"/>
    <property type="project" value="UniProtKB-KW"/>
</dbReference>
<dbReference type="Pfam" id="PF08497">
    <property type="entry name" value="Radical_SAM_N"/>
    <property type="match status" value="1"/>
</dbReference>
<reference evidence="8 9" key="1">
    <citation type="journal article" date="2016" name="Nat. Commun.">
        <title>Thousands of microbial genomes shed light on interconnected biogeochemical processes in an aquifer system.</title>
        <authorList>
            <person name="Anantharaman K."/>
            <person name="Brown C.T."/>
            <person name="Hug L.A."/>
            <person name="Sharon I."/>
            <person name="Castelle C.J."/>
            <person name="Probst A.J."/>
            <person name="Thomas B.C."/>
            <person name="Singh A."/>
            <person name="Wilkins M.J."/>
            <person name="Karaoz U."/>
            <person name="Brodie E.L."/>
            <person name="Williams K.H."/>
            <person name="Hubbard S.S."/>
            <person name="Banfield J.F."/>
        </authorList>
    </citation>
    <scope>NUCLEOTIDE SEQUENCE [LARGE SCALE GENOMIC DNA]</scope>
</reference>
<dbReference type="Gene3D" id="3.30.750.200">
    <property type="match status" value="1"/>
</dbReference>
<keyword evidence="6" id="KW-0411">Iron-sulfur</keyword>
<dbReference type="Proteomes" id="UP000179243">
    <property type="component" value="Unassembled WGS sequence"/>
</dbReference>
<dbReference type="SFLD" id="SFLDG01069">
    <property type="entry name" value="UPF0313"/>
    <property type="match status" value="1"/>
</dbReference>
<dbReference type="InterPro" id="IPR006638">
    <property type="entry name" value="Elp3/MiaA/NifB-like_rSAM"/>
</dbReference>
<name>A0A1F7F2G4_UNCRA</name>
<dbReference type="InterPro" id="IPR013704">
    <property type="entry name" value="UPF0313_N"/>
</dbReference>
<feature type="domain" description="Radical SAM core" evidence="7">
    <location>
        <begin position="310"/>
        <end position="577"/>
    </location>
</feature>
<dbReference type="SUPFAM" id="SSF102114">
    <property type="entry name" value="Radical SAM enzymes"/>
    <property type="match status" value="1"/>
</dbReference>
<comment type="caution">
    <text evidence="8">The sequence shown here is derived from an EMBL/GenBank/DDBJ whole genome shotgun (WGS) entry which is preliminary data.</text>
</comment>
<dbReference type="SFLD" id="SFLDG01082">
    <property type="entry name" value="B12-binding_domain_containing"/>
    <property type="match status" value="1"/>
</dbReference>
<dbReference type="PANTHER" id="PTHR32331">
    <property type="entry name" value="UPF0313 PROTEIN YGIQ"/>
    <property type="match status" value="1"/>
</dbReference>
<dbReference type="InterPro" id="IPR022946">
    <property type="entry name" value="UPF0313"/>
</dbReference>
<proteinExistence type="predicted"/>
<keyword evidence="5" id="KW-0408">Iron</keyword>
<protein>
    <submittedName>
        <fullName evidence="8">YgiQ family radical SAM protein</fullName>
    </submittedName>
</protein>
<dbReference type="PROSITE" id="PS51918">
    <property type="entry name" value="RADICAL_SAM"/>
    <property type="match status" value="1"/>
</dbReference>
<dbReference type="Pfam" id="PF11842">
    <property type="entry name" value="DUF3362"/>
    <property type="match status" value="1"/>
</dbReference>
<comment type="cofactor">
    <cofactor evidence="1">
        <name>[4Fe-4S] cluster</name>
        <dbReference type="ChEBI" id="CHEBI:49883"/>
    </cofactor>
</comment>
<evidence type="ECO:0000259" key="7">
    <source>
        <dbReference type="PROSITE" id="PS51918"/>
    </source>
</evidence>
<dbReference type="AlphaFoldDB" id="A0A1F7F2G4"/>
<evidence type="ECO:0000256" key="3">
    <source>
        <dbReference type="ARBA" id="ARBA00022691"/>
    </source>
</evidence>
<evidence type="ECO:0000256" key="1">
    <source>
        <dbReference type="ARBA" id="ARBA00001966"/>
    </source>
</evidence>
<sequence length="587" mass="64748">MRSVKKTDLSGDTQSMETAVFLPTTREEMRALSIDQLDVLLVTGDAYVDHPAFGAGLVGRYLQSLGLIVGIIAMPDVKDPGAFTKLGAPRYFFGVTSGNVDSMVSLFTAQKKKRSDDPYLPGGKAGSRPERAIIAYCNGLKRVYKNVPIIIGGVEASLRRIVHYDYWSDSIRQPVLLDAKADMLVYGMAEKPLGAIVAGLKAGKMIGAMTDIPGTVIRLGKNELSAVTSTEKNIVRLPSYEEVKQSKQVFSEMTRIFYENISARMLQQSGTCAVLINPAPPPLLQKEFDGIYGLPFLFKPHPSYKDIIPACEQIKDSVTVVRGCLGGCNFCGLGVHQGKAIQSRSFQSVEMEITRRAASTGWKGVVSDLGGPTANMYGLYCKRSDADPACKRRSCLSPRPCKFLCTLQSDFAELIRRVGALKQVKHLAINSGIRMDLALLWPGIIDVLARCAVGGHLSVAPEHVSPKTLRNMGKPENTGWKEFDELFAKASKRAGKKQYLSPYLIAGHPGSTQAEAGELRDYLKRNNLRVRQVQEFIPFPMTVSASMYYTGEDPFTKEKVEVSYKLSDTRHQKELIMWWDTPKGRSR</sequence>